<protein>
    <submittedName>
        <fullName evidence="1">Uncharacterized protein</fullName>
    </submittedName>
</protein>
<name>A0ABP9SUX4_9ACTN</name>
<reference evidence="2" key="1">
    <citation type="journal article" date="2019" name="Int. J. Syst. Evol. Microbiol.">
        <title>The Global Catalogue of Microorganisms (GCM) 10K type strain sequencing project: providing services to taxonomists for standard genome sequencing and annotation.</title>
        <authorList>
            <consortium name="The Broad Institute Genomics Platform"/>
            <consortium name="The Broad Institute Genome Sequencing Center for Infectious Disease"/>
            <person name="Wu L."/>
            <person name="Ma J."/>
        </authorList>
    </citation>
    <scope>NUCLEOTIDE SEQUENCE [LARGE SCALE GENOMIC DNA]</scope>
    <source>
        <strain evidence="2">JCM 18306</strain>
    </source>
</reference>
<dbReference type="RefSeq" id="WP_345626247.1">
    <property type="nucleotide sequence ID" value="NZ_BAABJR010000002.1"/>
</dbReference>
<organism evidence="1 2">
    <name type="scientific">Streptomyces thinghirensis</name>
    <dbReference type="NCBI Taxonomy" id="551547"/>
    <lineage>
        <taxon>Bacteria</taxon>
        <taxon>Bacillati</taxon>
        <taxon>Actinomycetota</taxon>
        <taxon>Actinomycetes</taxon>
        <taxon>Kitasatosporales</taxon>
        <taxon>Streptomycetaceae</taxon>
        <taxon>Streptomyces</taxon>
    </lineage>
</organism>
<proteinExistence type="predicted"/>
<accession>A0ABP9SUX4</accession>
<comment type="caution">
    <text evidence="1">The sequence shown here is derived from an EMBL/GenBank/DDBJ whole genome shotgun (WGS) entry which is preliminary data.</text>
</comment>
<gene>
    <name evidence="1" type="ORF">GCM10023323_06350</name>
</gene>
<keyword evidence="2" id="KW-1185">Reference proteome</keyword>
<evidence type="ECO:0000313" key="1">
    <source>
        <dbReference type="EMBL" id="GAA5204243.1"/>
    </source>
</evidence>
<dbReference type="Proteomes" id="UP001499878">
    <property type="component" value="Unassembled WGS sequence"/>
</dbReference>
<sequence length="372" mass="41492">MSAADEIVEHDRAQQFLIPYLRHTESLLRRALRTLDPRADCRLSPAADLGIPYDVLRLAGGFATGCLVEWACRVPVVPVDTTMNIDTSSVFWLDGDPAEVFTEEAVSALRGRIAQDSSYEWNFDRGNHFILTCRRMSDGRYALLLHSNEKEFKDQFNGLCPTPGNWFEDAVRVFDGERRIRLLIGHKAELFADLAQMLLRFNILRHRFIATMLMNGRIGIVGEYHKHHYFMPTPASAAIGCYLCEPDEEVPVFSAVGRPIAMFQPTVGGLNAVRLLTGEDRLVVPHGWGMAASGSLHITQSADRLTLNGRTYGLAPGVSLLDHPDVTPRLFAGGTREFLAAIAKHTPGRLVTELVQTASYSRHGFIRHELEP</sequence>
<evidence type="ECO:0000313" key="2">
    <source>
        <dbReference type="Proteomes" id="UP001499878"/>
    </source>
</evidence>
<dbReference type="EMBL" id="BAABJR010000002">
    <property type="protein sequence ID" value="GAA5204243.1"/>
    <property type="molecule type" value="Genomic_DNA"/>
</dbReference>